<keyword evidence="2" id="KW-0547">Nucleotide-binding</keyword>
<evidence type="ECO:0000256" key="1">
    <source>
        <dbReference type="ARBA" id="ARBA00006270"/>
    </source>
</evidence>
<keyword evidence="3" id="KW-0342">GTP-binding</keyword>
<dbReference type="InterPro" id="IPR001806">
    <property type="entry name" value="Small_GTPase"/>
</dbReference>
<dbReference type="InterPro" id="IPR027417">
    <property type="entry name" value="P-loop_NTPase"/>
</dbReference>
<evidence type="ECO:0000256" key="2">
    <source>
        <dbReference type="ARBA" id="ARBA00022741"/>
    </source>
</evidence>
<dbReference type="Pfam" id="PF00071">
    <property type="entry name" value="Ras"/>
    <property type="match status" value="1"/>
</dbReference>
<evidence type="ECO:0000256" key="3">
    <source>
        <dbReference type="ARBA" id="ARBA00023134"/>
    </source>
</evidence>
<dbReference type="InterPro" id="IPR050305">
    <property type="entry name" value="Small_GTPase_Rab"/>
</dbReference>
<sequence length="93" mass="10851">AHSEESYEKIQFWYQQLLEKSNTAKTYLLANKCDLQTIDLSRAQLFAQENMIKFFKISAKSGLGIDEFMQDLVNENHGKQPQVKKQLDMSHQL</sequence>
<dbReference type="Gene3D" id="3.40.50.300">
    <property type="entry name" value="P-loop containing nucleotide triphosphate hydrolases"/>
    <property type="match status" value="1"/>
</dbReference>
<reference evidence="4" key="1">
    <citation type="submission" date="2015-07" db="EMBL/GenBank/DDBJ databases">
        <title>Adaptation to a free-living lifestyle via gene acquisitions in the diplomonad Trepomonas sp. PC1.</title>
        <authorList>
            <person name="Xu F."/>
            <person name="Jerlstrom-Hultqvist J."/>
            <person name="Kolisko M."/>
            <person name="Simpson A.G.B."/>
            <person name="Roger A.J."/>
            <person name="Svard S.G."/>
            <person name="Andersson J.O."/>
        </authorList>
    </citation>
    <scope>NUCLEOTIDE SEQUENCE</scope>
    <source>
        <strain evidence="4">PC1</strain>
    </source>
</reference>
<gene>
    <name evidence="4" type="ORF">TPC1_15075</name>
</gene>
<dbReference type="GO" id="GO:0005525">
    <property type="term" value="F:GTP binding"/>
    <property type="evidence" value="ECO:0007669"/>
    <property type="project" value="UniProtKB-KW"/>
</dbReference>
<accession>A0A146K8A7</accession>
<organism evidence="4">
    <name type="scientific">Trepomonas sp. PC1</name>
    <dbReference type="NCBI Taxonomy" id="1076344"/>
    <lineage>
        <taxon>Eukaryota</taxon>
        <taxon>Metamonada</taxon>
        <taxon>Diplomonadida</taxon>
        <taxon>Hexamitidae</taxon>
        <taxon>Hexamitinae</taxon>
        <taxon>Trepomonas</taxon>
    </lineage>
</organism>
<dbReference type="SUPFAM" id="SSF52540">
    <property type="entry name" value="P-loop containing nucleoside triphosphate hydrolases"/>
    <property type="match status" value="1"/>
</dbReference>
<dbReference type="PANTHER" id="PTHR47980">
    <property type="entry name" value="LD44762P"/>
    <property type="match status" value="1"/>
</dbReference>
<protein>
    <submittedName>
        <fullName evidence="4">Rab-like protein</fullName>
    </submittedName>
</protein>
<dbReference type="GO" id="GO:0003924">
    <property type="term" value="F:GTPase activity"/>
    <property type="evidence" value="ECO:0007669"/>
    <property type="project" value="InterPro"/>
</dbReference>
<comment type="similarity">
    <text evidence="1">Belongs to the small GTPase superfamily. Rab family.</text>
</comment>
<dbReference type="AlphaFoldDB" id="A0A146K8A7"/>
<proteinExistence type="inferred from homology"/>
<feature type="non-terminal residue" evidence="4">
    <location>
        <position position="93"/>
    </location>
</feature>
<dbReference type="EMBL" id="GDID01003759">
    <property type="protein sequence ID" value="JAP92847.1"/>
    <property type="molecule type" value="Transcribed_RNA"/>
</dbReference>
<name>A0A146K8A7_9EUKA</name>
<evidence type="ECO:0000313" key="4">
    <source>
        <dbReference type="EMBL" id="JAP92847.1"/>
    </source>
</evidence>
<feature type="non-terminal residue" evidence="4">
    <location>
        <position position="1"/>
    </location>
</feature>